<accession>A0A915EDE2</accession>
<dbReference type="InterPro" id="IPR032675">
    <property type="entry name" value="LRR_dom_sf"/>
</dbReference>
<name>A0A915EDE2_9BILA</name>
<organism evidence="1 2">
    <name type="scientific">Ditylenchus dipsaci</name>
    <dbReference type="NCBI Taxonomy" id="166011"/>
    <lineage>
        <taxon>Eukaryota</taxon>
        <taxon>Metazoa</taxon>
        <taxon>Ecdysozoa</taxon>
        <taxon>Nematoda</taxon>
        <taxon>Chromadorea</taxon>
        <taxon>Rhabditida</taxon>
        <taxon>Tylenchina</taxon>
        <taxon>Tylenchomorpha</taxon>
        <taxon>Sphaerularioidea</taxon>
        <taxon>Anguinidae</taxon>
        <taxon>Anguininae</taxon>
        <taxon>Ditylenchus</taxon>
    </lineage>
</organism>
<dbReference type="Gene3D" id="3.80.10.10">
    <property type="entry name" value="Ribonuclease Inhibitor"/>
    <property type="match status" value="1"/>
</dbReference>
<protein>
    <submittedName>
        <fullName evidence="2">Uncharacterized protein</fullName>
    </submittedName>
</protein>
<evidence type="ECO:0000313" key="1">
    <source>
        <dbReference type="Proteomes" id="UP000887574"/>
    </source>
</evidence>
<reference evidence="2" key="1">
    <citation type="submission" date="2022-11" db="UniProtKB">
        <authorList>
            <consortium name="WormBaseParasite"/>
        </authorList>
    </citation>
    <scope>IDENTIFICATION</scope>
</reference>
<proteinExistence type="predicted"/>
<keyword evidence="1" id="KW-1185">Reference proteome</keyword>
<dbReference type="AlphaFoldDB" id="A0A915EDE2"/>
<dbReference type="Proteomes" id="UP000887574">
    <property type="component" value="Unplaced"/>
</dbReference>
<dbReference type="SUPFAM" id="SSF52047">
    <property type="entry name" value="RNI-like"/>
    <property type="match status" value="1"/>
</dbReference>
<dbReference type="WBParaSite" id="jg5164">
    <property type="protein sequence ID" value="jg5164"/>
    <property type="gene ID" value="jg5164"/>
</dbReference>
<sequence>MYHGLLHVFVELSERLSHLQALELDLYDTNLDNWTDELFEVIARKCPNLEHFGLREFHYNLMSEEKLAVLASLPKLCSVHIHSHNIRPFISIPIFTLFRELSRSGRLQYFHTNQVLSIEDVCEALVLCRDLTGIFCGQPGEEDQQEDDFDRFLATLDKIHEGEQPPATAGEERILHTNFGNRSEKNLPRHPWARFYAAGEQVPSNKIGERICFGGVSSKPRSAQFW</sequence>
<evidence type="ECO:0000313" key="2">
    <source>
        <dbReference type="WBParaSite" id="jg5164"/>
    </source>
</evidence>